<evidence type="ECO:0000256" key="9">
    <source>
        <dbReference type="SAM" id="MobiDB-lite"/>
    </source>
</evidence>
<name>A0ABN2XWG1_9ACTN</name>
<comment type="pathway">
    <text evidence="2">Amino-acid biosynthesis; L-tryptophan biosynthesis; L-tryptophan from chorismate: step 4/5.</text>
</comment>
<evidence type="ECO:0000256" key="8">
    <source>
        <dbReference type="ARBA" id="ARBA00023239"/>
    </source>
</evidence>
<reference evidence="11 12" key="1">
    <citation type="journal article" date="2019" name="Int. J. Syst. Evol. Microbiol.">
        <title>The Global Catalogue of Microorganisms (GCM) 10K type strain sequencing project: providing services to taxonomists for standard genome sequencing and annotation.</title>
        <authorList>
            <consortium name="The Broad Institute Genomics Platform"/>
            <consortium name="The Broad Institute Genome Sequencing Center for Infectious Disease"/>
            <person name="Wu L."/>
            <person name="Ma J."/>
        </authorList>
    </citation>
    <scope>NUCLEOTIDE SEQUENCE [LARGE SCALE GENOMIC DNA]</scope>
    <source>
        <strain evidence="11 12">JCM 15481</strain>
    </source>
</reference>
<feature type="region of interest" description="Disordered" evidence="9">
    <location>
        <begin position="164"/>
        <end position="185"/>
    </location>
</feature>
<gene>
    <name evidence="11" type="primary">trpC_1</name>
    <name evidence="11" type="ORF">GCM10009802_19660</name>
</gene>
<evidence type="ECO:0000256" key="7">
    <source>
        <dbReference type="ARBA" id="ARBA00023141"/>
    </source>
</evidence>
<keyword evidence="8" id="KW-0456">Lyase</keyword>
<evidence type="ECO:0000256" key="1">
    <source>
        <dbReference type="ARBA" id="ARBA00001633"/>
    </source>
</evidence>
<dbReference type="Pfam" id="PF00218">
    <property type="entry name" value="IGPS"/>
    <property type="match status" value="1"/>
</dbReference>
<evidence type="ECO:0000259" key="10">
    <source>
        <dbReference type="Pfam" id="PF00218"/>
    </source>
</evidence>
<evidence type="ECO:0000256" key="4">
    <source>
        <dbReference type="ARBA" id="ARBA00022605"/>
    </source>
</evidence>
<dbReference type="EMBL" id="BAAAPF010000040">
    <property type="protein sequence ID" value="GAA2118182.1"/>
    <property type="molecule type" value="Genomic_DNA"/>
</dbReference>
<feature type="compositionally biased region" description="Polar residues" evidence="9">
    <location>
        <begin position="247"/>
        <end position="264"/>
    </location>
</feature>
<evidence type="ECO:0000256" key="6">
    <source>
        <dbReference type="ARBA" id="ARBA00022822"/>
    </source>
</evidence>
<dbReference type="Gene3D" id="3.20.20.70">
    <property type="entry name" value="Aldolase class I"/>
    <property type="match status" value="1"/>
</dbReference>
<dbReference type="PANTHER" id="PTHR22854">
    <property type="entry name" value="TRYPTOPHAN BIOSYNTHESIS PROTEIN"/>
    <property type="match status" value="1"/>
</dbReference>
<protein>
    <recommendedName>
        <fullName evidence="3">indole-3-glycerol-phosphate synthase</fullName>
        <ecNumber evidence="3">4.1.1.48</ecNumber>
    </recommendedName>
</protein>
<evidence type="ECO:0000256" key="2">
    <source>
        <dbReference type="ARBA" id="ARBA00004696"/>
    </source>
</evidence>
<dbReference type="SUPFAM" id="SSF51366">
    <property type="entry name" value="Ribulose-phoshate binding barrel"/>
    <property type="match status" value="1"/>
</dbReference>
<dbReference type="InterPro" id="IPR013785">
    <property type="entry name" value="Aldolase_TIM"/>
</dbReference>
<evidence type="ECO:0000313" key="12">
    <source>
        <dbReference type="Proteomes" id="UP001500443"/>
    </source>
</evidence>
<evidence type="ECO:0000256" key="5">
    <source>
        <dbReference type="ARBA" id="ARBA00022793"/>
    </source>
</evidence>
<comment type="caution">
    <text evidence="11">The sequence shown here is derived from an EMBL/GenBank/DDBJ whole genome shotgun (WGS) entry which is preliminary data.</text>
</comment>
<feature type="domain" description="Indole-3-glycerol phosphate synthase" evidence="10">
    <location>
        <begin position="11"/>
        <end position="231"/>
    </location>
</feature>
<dbReference type="RefSeq" id="WP_344289421.1">
    <property type="nucleotide sequence ID" value="NZ_BAAAPF010000040.1"/>
</dbReference>
<keyword evidence="6" id="KW-0822">Tryptophan biosynthesis</keyword>
<dbReference type="PANTHER" id="PTHR22854:SF2">
    <property type="entry name" value="INDOLE-3-GLYCEROL-PHOSPHATE SYNTHASE"/>
    <property type="match status" value="1"/>
</dbReference>
<sequence length="264" mass="27473">MPLPADTTGRNAADQRFGDALTVAELPVVTEIRRSGSDGEDLLRGRTAAELARRYEELGAPAVSVVTGSWLGGTPRLLHDVVAATSLPVLVKDFFTREKQIRQAAEAGAAAVLLTPALLPNRLMPTQIDACLDNGVTPFVEITSAAELTALTRAEACVVAVHNDDTRRRGSDDPDQGRGHDLLPRVRAAGAGLPVSTGGVGTPEDAARLLAAGYRGLLVGTGLLRAEDPDAWFGALRALLPDAEPAQDTQAGSPVSTTTAISTS</sequence>
<keyword evidence="12" id="KW-1185">Reference proteome</keyword>
<evidence type="ECO:0000313" key="11">
    <source>
        <dbReference type="EMBL" id="GAA2118182.1"/>
    </source>
</evidence>
<proteinExistence type="predicted"/>
<dbReference type="InterPro" id="IPR011060">
    <property type="entry name" value="RibuloseP-bd_barrel"/>
</dbReference>
<accession>A0ABN2XWG1</accession>
<keyword evidence="4" id="KW-0028">Amino-acid biosynthesis</keyword>
<evidence type="ECO:0000256" key="3">
    <source>
        <dbReference type="ARBA" id="ARBA00012362"/>
    </source>
</evidence>
<dbReference type="Proteomes" id="UP001500443">
    <property type="component" value="Unassembled WGS sequence"/>
</dbReference>
<dbReference type="InterPro" id="IPR013798">
    <property type="entry name" value="Indole-3-glycerol_P_synth_dom"/>
</dbReference>
<dbReference type="EC" id="4.1.1.48" evidence="3"/>
<feature type="region of interest" description="Disordered" evidence="9">
    <location>
        <begin position="244"/>
        <end position="264"/>
    </location>
</feature>
<dbReference type="InterPro" id="IPR045186">
    <property type="entry name" value="Indole-3-glycerol_P_synth"/>
</dbReference>
<comment type="catalytic activity">
    <reaction evidence="1">
        <text>1-(2-carboxyphenylamino)-1-deoxy-D-ribulose 5-phosphate + H(+) = (1S,2R)-1-C-(indol-3-yl)glycerol 3-phosphate + CO2 + H2O</text>
        <dbReference type="Rhea" id="RHEA:23476"/>
        <dbReference type="ChEBI" id="CHEBI:15377"/>
        <dbReference type="ChEBI" id="CHEBI:15378"/>
        <dbReference type="ChEBI" id="CHEBI:16526"/>
        <dbReference type="ChEBI" id="CHEBI:58613"/>
        <dbReference type="ChEBI" id="CHEBI:58866"/>
        <dbReference type="EC" id="4.1.1.48"/>
    </reaction>
</comment>
<organism evidence="11 12">
    <name type="scientific">Streptomyces synnematoformans</name>
    <dbReference type="NCBI Taxonomy" id="415721"/>
    <lineage>
        <taxon>Bacteria</taxon>
        <taxon>Bacillati</taxon>
        <taxon>Actinomycetota</taxon>
        <taxon>Actinomycetes</taxon>
        <taxon>Kitasatosporales</taxon>
        <taxon>Streptomycetaceae</taxon>
        <taxon>Streptomyces</taxon>
    </lineage>
</organism>
<keyword evidence="7" id="KW-0057">Aromatic amino acid biosynthesis</keyword>
<keyword evidence="5" id="KW-0210">Decarboxylase</keyword>
<feature type="compositionally biased region" description="Basic and acidic residues" evidence="9">
    <location>
        <begin position="164"/>
        <end position="184"/>
    </location>
</feature>